<accession>A0A813LBT0</accession>
<dbReference type="Proteomes" id="UP000626109">
    <property type="component" value="Unassembled WGS sequence"/>
</dbReference>
<organism evidence="2 3">
    <name type="scientific">Polarella glacialis</name>
    <name type="common">Dinoflagellate</name>
    <dbReference type="NCBI Taxonomy" id="89957"/>
    <lineage>
        <taxon>Eukaryota</taxon>
        <taxon>Sar</taxon>
        <taxon>Alveolata</taxon>
        <taxon>Dinophyceae</taxon>
        <taxon>Suessiales</taxon>
        <taxon>Suessiaceae</taxon>
        <taxon>Polarella</taxon>
    </lineage>
</organism>
<evidence type="ECO:0000313" key="3">
    <source>
        <dbReference type="Proteomes" id="UP000626109"/>
    </source>
</evidence>
<sequence>MFQDELIAWSFLLFRSSLQDFAKLDEEITALFPRLQDQLLQEPPDYEPSLERPSTLRSEPPGLEVPADANPEMCLRSDVSDDAVSDLDGESGESNSVLDECGSFQREPESLVAFQCSPSVSDNPCVGETWKSNRKDSNSEVFLDSHGKERCSGICRTGGCKDWDYRTVKILDVDFNTGYVKIQGILNMSWLTDLLKAVGVDGNLIFDRSSAPM</sequence>
<protein>
    <submittedName>
        <fullName evidence="2">Uncharacterized protein</fullName>
    </submittedName>
</protein>
<dbReference type="AlphaFoldDB" id="A0A813LBT0"/>
<gene>
    <name evidence="2" type="ORF">PGLA2088_LOCUS43876</name>
</gene>
<evidence type="ECO:0000256" key="1">
    <source>
        <dbReference type="SAM" id="MobiDB-lite"/>
    </source>
</evidence>
<reference evidence="2" key="1">
    <citation type="submission" date="2021-02" db="EMBL/GenBank/DDBJ databases">
        <authorList>
            <person name="Dougan E. K."/>
            <person name="Rhodes N."/>
            <person name="Thang M."/>
            <person name="Chan C."/>
        </authorList>
    </citation>
    <scope>NUCLEOTIDE SEQUENCE</scope>
</reference>
<evidence type="ECO:0000313" key="2">
    <source>
        <dbReference type="EMBL" id="CAE8724860.1"/>
    </source>
</evidence>
<proteinExistence type="predicted"/>
<comment type="caution">
    <text evidence="2">The sequence shown here is derived from an EMBL/GenBank/DDBJ whole genome shotgun (WGS) entry which is preliminary data.</text>
</comment>
<dbReference type="EMBL" id="CAJNNW010034962">
    <property type="protein sequence ID" value="CAE8724860.1"/>
    <property type="molecule type" value="Genomic_DNA"/>
</dbReference>
<feature type="region of interest" description="Disordered" evidence="1">
    <location>
        <begin position="39"/>
        <end position="70"/>
    </location>
</feature>
<name>A0A813LBT0_POLGL</name>